<evidence type="ECO:0000313" key="2">
    <source>
        <dbReference type="Proteomes" id="UP000434172"/>
    </source>
</evidence>
<keyword evidence="2" id="KW-1185">Reference proteome</keyword>
<accession>A0A8H3ZDH8</accession>
<dbReference type="AlphaFoldDB" id="A0A8H3ZDH8"/>
<organism evidence="1 2">
    <name type="scientific">Colletotrichum asianum</name>
    <dbReference type="NCBI Taxonomy" id="702518"/>
    <lineage>
        <taxon>Eukaryota</taxon>
        <taxon>Fungi</taxon>
        <taxon>Dikarya</taxon>
        <taxon>Ascomycota</taxon>
        <taxon>Pezizomycotina</taxon>
        <taxon>Sordariomycetes</taxon>
        <taxon>Hypocreomycetidae</taxon>
        <taxon>Glomerellales</taxon>
        <taxon>Glomerellaceae</taxon>
        <taxon>Colletotrichum</taxon>
        <taxon>Colletotrichum gloeosporioides species complex</taxon>
    </lineage>
</organism>
<gene>
    <name evidence="1" type="ORF">GQ607_017710</name>
</gene>
<reference evidence="1 2" key="1">
    <citation type="submission" date="2019-12" db="EMBL/GenBank/DDBJ databases">
        <title>A genome sequence resource for the geographically widespread anthracnose pathogen Colletotrichum asianum.</title>
        <authorList>
            <person name="Meng Y."/>
        </authorList>
    </citation>
    <scope>NUCLEOTIDE SEQUENCE [LARGE SCALE GENOMIC DNA]</scope>
    <source>
        <strain evidence="1 2">ICMP 18580</strain>
    </source>
</reference>
<evidence type="ECO:0000313" key="1">
    <source>
        <dbReference type="EMBL" id="KAF0315068.1"/>
    </source>
</evidence>
<dbReference type="Proteomes" id="UP000434172">
    <property type="component" value="Unassembled WGS sequence"/>
</dbReference>
<dbReference type="EMBL" id="WOWK01000240">
    <property type="protein sequence ID" value="KAF0315068.1"/>
    <property type="molecule type" value="Genomic_DNA"/>
</dbReference>
<protein>
    <submittedName>
        <fullName evidence="1">Uncharacterized protein</fullName>
    </submittedName>
</protein>
<comment type="caution">
    <text evidence="1">The sequence shown here is derived from an EMBL/GenBank/DDBJ whole genome shotgun (WGS) entry which is preliminary data.</text>
</comment>
<sequence length="127" mass="14230">MVSHKYLVVKGPLTCSTLRKAAESAATAATAATINGPWENCRRFISQRGFKYSTPRYGYGTWEVMCGVHTGENLSRWTLRDRHPVAGKSAGLQSWRYDSTAYRSIEIQDGFVAVRRCSDRLGCLHAR</sequence>
<name>A0A8H3ZDH8_9PEZI</name>
<proteinExistence type="predicted"/>